<name>A0A840S5R6_9BURK</name>
<organism evidence="2 3">
    <name type="scientific">Inhella inkyongensis</name>
    <dbReference type="NCBI Taxonomy" id="392593"/>
    <lineage>
        <taxon>Bacteria</taxon>
        <taxon>Pseudomonadati</taxon>
        <taxon>Pseudomonadota</taxon>
        <taxon>Betaproteobacteria</taxon>
        <taxon>Burkholderiales</taxon>
        <taxon>Sphaerotilaceae</taxon>
        <taxon>Inhella</taxon>
    </lineage>
</organism>
<dbReference type="OrthoDB" id="8579677at2"/>
<keyword evidence="1" id="KW-0472">Membrane</keyword>
<sequence length="481" mass="51522">MLAVLVAAVGLAFLFGLLATTGSPILIALFAGTLAGLALLGVPKVTLCLVLVGTLCIGGPIVQFVPKLTKINWLFSMLGFLLFASAVLSALSRRERRQGIPWWAVLALLMPLYAVWVALVNQLGLFEFLAGFKRYFQYWGVLACLALIPLGERLHRCLLKFLLGLAAVQVVFALFQRVVIVPQRQGMGGGVVAIDAVSGTFESSFSGGGSSSVLVFFLLTAFAFVFRAWLDHKVSGRRALLYALLVLPPLALGETKVVVVFLPLVFLCALALDLRSKPITTLMWMMLGVAMALGLALLYVAMSAKTGQSFARAVDNILAYNFGSVGYHSATNLNRSTVLSFWWSQQHLGDPVGLLFGHGPGASYSGDGALVPGQLALRYFGLSIAFTTLSSLLWDFGVMGFVFFLAFNLGAIAAVARAAFKQAPGWTRSLQVAVLAGLSMNLVLFFLNNSATTLPSHSTLFMLLLGAAVLLTARPVRPDVH</sequence>
<dbReference type="EMBL" id="JACHHO010000002">
    <property type="protein sequence ID" value="MBB5204356.1"/>
    <property type="molecule type" value="Genomic_DNA"/>
</dbReference>
<feature type="transmembrane region" description="Helical" evidence="1">
    <location>
        <begin position="103"/>
        <end position="123"/>
    </location>
</feature>
<feature type="transmembrane region" description="Helical" evidence="1">
    <location>
        <begin position="242"/>
        <end position="272"/>
    </location>
</feature>
<comment type="caution">
    <text evidence="2">The sequence shown here is derived from an EMBL/GenBank/DDBJ whole genome shotgun (WGS) entry which is preliminary data.</text>
</comment>
<feature type="transmembrane region" description="Helical" evidence="1">
    <location>
        <begin position="71"/>
        <end position="91"/>
    </location>
</feature>
<dbReference type="RefSeq" id="WP_138855958.1">
    <property type="nucleotide sequence ID" value="NZ_CP040709.1"/>
</dbReference>
<evidence type="ECO:0000256" key="1">
    <source>
        <dbReference type="SAM" id="Phobius"/>
    </source>
</evidence>
<protein>
    <submittedName>
        <fullName evidence="2">Uncharacterized protein</fullName>
    </submittedName>
</protein>
<keyword evidence="1" id="KW-0812">Transmembrane</keyword>
<dbReference type="AlphaFoldDB" id="A0A840S5R6"/>
<feature type="transmembrane region" description="Helical" evidence="1">
    <location>
        <begin position="454"/>
        <end position="473"/>
    </location>
</feature>
<feature type="transmembrane region" description="Helical" evidence="1">
    <location>
        <begin position="211"/>
        <end position="230"/>
    </location>
</feature>
<keyword evidence="3" id="KW-1185">Reference proteome</keyword>
<evidence type="ECO:0000313" key="3">
    <source>
        <dbReference type="Proteomes" id="UP000554837"/>
    </source>
</evidence>
<evidence type="ECO:0000313" key="2">
    <source>
        <dbReference type="EMBL" id="MBB5204356.1"/>
    </source>
</evidence>
<proteinExistence type="predicted"/>
<feature type="transmembrane region" description="Helical" evidence="1">
    <location>
        <begin position="47"/>
        <end position="65"/>
    </location>
</feature>
<feature type="transmembrane region" description="Helical" evidence="1">
    <location>
        <begin position="158"/>
        <end position="180"/>
    </location>
</feature>
<accession>A0A840S5R6</accession>
<keyword evidence="1" id="KW-1133">Transmembrane helix</keyword>
<reference evidence="2 3" key="1">
    <citation type="submission" date="2020-08" db="EMBL/GenBank/DDBJ databases">
        <title>Genomic Encyclopedia of Type Strains, Phase IV (KMG-IV): sequencing the most valuable type-strain genomes for metagenomic binning, comparative biology and taxonomic classification.</title>
        <authorList>
            <person name="Goeker M."/>
        </authorList>
    </citation>
    <scope>NUCLEOTIDE SEQUENCE [LARGE SCALE GENOMIC DNA]</scope>
    <source>
        <strain evidence="2 3">DSM 23958</strain>
    </source>
</reference>
<feature type="transmembrane region" description="Helical" evidence="1">
    <location>
        <begin position="400"/>
        <end position="420"/>
    </location>
</feature>
<feature type="transmembrane region" description="Helical" evidence="1">
    <location>
        <begin position="432"/>
        <end position="448"/>
    </location>
</feature>
<feature type="transmembrane region" description="Helical" evidence="1">
    <location>
        <begin position="284"/>
        <end position="302"/>
    </location>
</feature>
<dbReference type="Proteomes" id="UP000554837">
    <property type="component" value="Unassembled WGS sequence"/>
</dbReference>
<gene>
    <name evidence="2" type="ORF">HNQ51_001670</name>
</gene>
<feature type="transmembrane region" description="Helical" evidence="1">
    <location>
        <begin position="135"/>
        <end position="151"/>
    </location>
</feature>